<feature type="region of interest" description="Disordered" evidence="1">
    <location>
        <begin position="114"/>
        <end position="133"/>
    </location>
</feature>
<organism evidence="2 3">
    <name type="scientific">Uncinocarpus reesii (strain UAMH 1704)</name>
    <dbReference type="NCBI Taxonomy" id="336963"/>
    <lineage>
        <taxon>Eukaryota</taxon>
        <taxon>Fungi</taxon>
        <taxon>Dikarya</taxon>
        <taxon>Ascomycota</taxon>
        <taxon>Pezizomycotina</taxon>
        <taxon>Eurotiomycetes</taxon>
        <taxon>Eurotiomycetidae</taxon>
        <taxon>Onygenales</taxon>
        <taxon>Onygenaceae</taxon>
        <taxon>Uncinocarpus</taxon>
    </lineage>
</organism>
<dbReference type="AlphaFoldDB" id="C4JER6"/>
<evidence type="ECO:0000256" key="1">
    <source>
        <dbReference type="SAM" id="MobiDB-lite"/>
    </source>
</evidence>
<dbReference type="OrthoDB" id="4725912at2759"/>
<evidence type="ECO:0000313" key="2">
    <source>
        <dbReference type="EMBL" id="EEP77377.1"/>
    </source>
</evidence>
<dbReference type="Proteomes" id="UP000002058">
    <property type="component" value="Unassembled WGS sequence"/>
</dbReference>
<name>C4JER6_UNCRE</name>
<feature type="region of interest" description="Disordered" evidence="1">
    <location>
        <begin position="47"/>
        <end position="97"/>
    </location>
</feature>
<dbReference type="InParanoid" id="C4JER6"/>
<dbReference type="EMBL" id="CH476615">
    <property type="protein sequence ID" value="EEP77377.1"/>
    <property type="molecule type" value="Genomic_DNA"/>
</dbReference>
<dbReference type="VEuPathDB" id="FungiDB:UREG_02226"/>
<reference evidence="3" key="1">
    <citation type="journal article" date="2009" name="Genome Res.">
        <title>Comparative genomic analyses of the human fungal pathogens Coccidioides and their relatives.</title>
        <authorList>
            <person name="Sharpton T.J."/>
            <person name="Stajich J.E."/>
            <person name="Rounsley S.D."/>
            <person name="Gardner M.J."/>
            <person name="Wortman J.R."/>
            <person name="Jordar V.S."/>
            <person name="Maiti R."/>
            <person name="Kodira C.D."/>
            <person name="Neafsey D.E."/>
            <person name="Zeng Q."/>
            <person name="Hung C.-Y."/>
            <person name="McMahan C."/>
            <person name="Muszewska A."/>
            <person name="Grynberg M."/>
            <person name="Mandel M.A."/>
            <person name="Kellner E.M."/>
            <person name="Barker B.M."/>
            <person name="Galgiani J.N."/>
            <person name="Orbach M.J."/>
            <person name="Kirkland T.N."/>
            <person name="Cole G.T."/>
            <person name="Henn M.R."/>
            <person name="Birren B.W."/>
            <person name="Taylor J.W."/>
        </authorList>
    </citation>
    <scope>NUCLEOTIDE SEQUENCE [LARGE SCALE GENOMIC DNA]</scope>
    <source>
        <strain evidence="3">UAMH 1704</strain>
    </source>
</reference>
<evidence type="ECO:0000313" key="3">
    <source>
        <dbReference type="Proteomes" id="UP000002058"/>
    </source>
</evidence>
<keyword evidence="3" id="KW-1185">Reference proteome</keyword>
<gene>
    <name evidence="2" type="ORF">UREG_02226</name>
</gene>
<protein>
    <submittedName>
        <fullName evidence="2">Uncharacterized protein</fullName>
    </submittedName>
</protein>
<proteinExistence type="predicted"/>
<dbReference type="GeneID" id="8441504"/>
<dbReference type="eggNOG" id="ENOG502T3KJ">
    <property type="taxonomic scope" value="Eukaryota"/>
</dbReference>
<dbReference type="RefSeq" id="XP_002542710.1">
    <property type="nucleotide sequence ID" value="XM_002542664.1"/>
</dbReference>
<sequence>MAEPSQVYYVTKAHGRSGRVYNLLAPDGTTQLYTIVSSDKKPHITVWRHTPSPQPYPPPQIPSYQQHPQFFTDLPTPPPYDSSHHGTPQYPPSQESCIGTASYSSFSSKIHVSLDTPHQGREKGPSTTTNITMKRPDILSSGRSFVSPMGTTFHWRKDANVLVKTLTGSTDLKLVDHRGRVIARYEKHEQEKEGGGGFNLKGLMALVGGGGGRGKLVVATREEPGIDLDMIVITGFAVIEDGKRSDEEWEEVAEFI</sequence>
<dbReference type="OMA" id="RYGTLEW"/>
<feature type="compositionally biased region" description="Pro residues" evidence="1">
    <location>
        <begin position="52"/>
        <end position="61"/>
    </location>
</feature>
<dbReference type="KEGG" id="ure:UREG_02226"/>
<accession>C4JER6</accession>
<dbReference type="HOGENOM" id="CLU_1086635_0_0_1"/>